<dbReference type="AlphaFoldDB" id="A0A379S8A6"/>
<sequence>MPSPVTTTRRLDTVVLQGGKMILVGQKDKTQAVE</sequence>
<evidence type="ECO:0000313" key="1">
    <source>
        <dbReference type="EMBL" id="SUG15684.1"/>
    </source>
</evidence>
<protein>
    <submittedName>
        <fullName evidence="1">Uncharacterized protein</fullName>
    </submittedName>
</protein>
<organism evidence="1 2">
    <name type="scientific">Salmonella enterica subsp. arizonae</name>
    <dbReference type="NCBI Taxonomy" id="59203"/>
    <lineage>
        <taxon>Bacteria</taxon>
        <taxon>Pseudomonadati</taxon>
        <taxon>Pseudomonadota</taxon>
        <taxon>Gammaproteobacteria</taxon>
        <taxon>Enterobacterales</taxon>
        <taxon>Enterobacteriaceae</taxon>
        <taxon>Salmonella</taxon>
    </lineage>
</organism>
<proteinExistence type="predicted"/>
<dbReference type="EMBL" id="UGWZ01000001">
    <property type="protein sequence ID" value="SUG15684.1"/>
    <property type="molecule type" value="Genomic_DNA"/>
</dbReference>
<gene>
    <name evidence="1" type="ORF">NCTC7295_03367</name>
</gene>
<reference evidence="1 2" key="1">
    <citation type="submission" date="2018-06" db="EMBL/GenBank/DDBJ databases">
        <authorList>
            <consortium name="Pathogen Informatics"/>
            <person name="Doyle S."/>
        </authorList>
    </citation>
    <scope>NUCLEOTIDE SEQUENCE [LARGE SCALE GENOMIC DNA]</scope>
    <source>
        <strain evidence="1 2">NCTC7295</strain>
    </source>
</reference>
<accession>A0A379S8A6</accession>
<dbReference type="Proteomes" id="UP000254124">
    <property type="component" value="Unassembled WGS sequence"/>
</dbReference>
<evidence type="ECO:0000313" key="2">
    <source>
        <dbReference type="Proteomes" id="UP000254124"/>
    </source>
</evidence>
<name>A0A379S8A6_SALER</name>